<dbReference type="InterPro" id="IPR012434">
    <property type="entry name" value="DUF1631"/>
</dbReference>
<feature type="compositionally biased region" description="Gly residues" evidence="1">
    <location>
        <begin position="255"/>
        <end position="288"/>
    </location>
</feature>
<comment type="caution">
    <text evidence="2">The sequence shown here is derived from an EMBL/GenBank/DDBJ whole genome shotgun (WGS) entry which is preliminary data.</text>
</comment>
<evidence type="ECO:0000313" key="2">
    <source>
        <dbReference type="EMBL" id="MFD0739185.1"/>
    </source>
</evidence>
<evidence type="ECO:0000313" key="3">
    <source>
        <dbReference type="Proteomes" id="UP001597090"/>
    </source>
</evidence>
<name>A0ABW2YLB2_9GAMM</name>
<accession>A0ABW2YLB2</accession>
<keyword evidence="3" id="KW-1185">Reference proteome</keyword>
<feature type="region of interest" description="Disordered" evidence="1">
    <location>
        <begin position="242"/>
        <end position="306"/>
    </location>
</feature>
<organism evidence="2 3">
    <name type="scientific">Lysobacter koreensis</name>
    <dbReference type="NCBI Taxonomy" id="266122"/>
    <lineage>
        <taxon>Bacteria</taxon>
        <taxon>Pseudomonadati</taxon>
        <taxon>Pseudomonadota</taxon>
        <taxon>Gammaproteobacteria</taxon>
        <taxon>Lysobacterales</taxon>
        <taxon>Lysobacteraceae</taxon>
        <taxon>Lysobacter</taxon>
    </lineage>
</organism>
<dbReference type="Proteomes" id="UP001597090">
    <property type="component" value="Unassembled WGS sequence"/>
</dbReference>
<reference evidence="3" key="1">
    <citation type="journal article" date="2019" name="Int. J. Syst. Evol. Microbiol.">
        <title>The Global Catalogue of Microorganisms (GCM) 10K type strain sequencing project: providing services to taxonomists for standard genome sequencing and annotation.</title>
        <authorList>
            <consortium name="The Broad Institute Genomics Platform"/>
            <consortium name="The Broad Institute Genome Sequencing Center for Infectious Disease"/>
            <person name="Wu L."/>
            <person name="Ma J."/>
        </authorList>
    </citation>
    <scope>NUCLEOTIDE SEQUENCE [LARGE SCALE GENOMIC DNA]</scope>
    <source>
        <strain evidence="3">CCUG 55491</strain>
    </source>
</reference>
<dbReference type="Pfam" id="PF07793">
    <property type="entry name" value="DUF1631"/>
    <property type="match status" value="1"/>
</dbReference>
<evidence type="ECO:0000256" key="1">
    <source>
        <dbReference type="SAM" id="MobiDB-lite"/>
    </source>
</evidence>
<sequence length="777" mass="84241">MTMPLDRFANSSLRASLASAALPKRVRDVLEELYALAADELSRQLERMLVDFEQQLFRLADHARNQTVQAQHFETMRALRQNRADLVPRFLSGLEDALCRIREPTAPAAEEAATPLHFGDLRLLDDDESSEHTLLSAIARRHESRAGLPLQLLGQRFGVLAAAPAFDVETLPVGPQQLGLLMSQASEVLQIELDAKLMLLKTFDREVMSGHEQLIETLNTLLARRNVLPNLAFVPLRMRPTVQKRDDGESAVPREGGGFGGGGHGVGHGGGSGSGGHGGGGHGGGDSHAGGARSGSSPHTGWLGGANDQASVAEENEAFDLLQQLLSGRRGAGAAAADAGAPARMAMPTFDVVSTLGKLQGTAPAGRNLAELRHSVLLQARQQLGQPAALSREDSDTFELLGMLYAEIGRELRAGAENTALLERLQVPLLRVALQDRAFFVRSHHPARQLLNAVAESGARWLGEDDVDPHLNAQLQQAVEHVVEHYDGDAAVFESANHALQEKLQAMARKAEISERRHVEAARGKEKLAMAKRRASEVIEEAVSGQGLPKFSLTLLTQAWADALTLTMLRHGEDSTEWAQQVEATRQMVAAHVNATPAPAGLVSQVEEALTTVGYHANEASTIATRLTAGAAEDHDDAATRTQLAVKLKARARLGEDAEERMPKLPPRTSTEQSYYEQLRTLPFGTWFEFEKNQQGEMVRRRLSWYSPMTDHALFVNQRGHRVGEHSLDGLSRMMATGRARLVTADKGRLVDRAWQAALNALRSLAGRGDNSAEVGA</sequence>
<protein>
    <submittedName>
        <fullName evidence="2">DUF1631 family protein</fullName>
    </submittedName>
</protein>
<dbReference type="RefSeq" id="WP_386812193.1">
    <property type="nucleotide sequence ID" value="NZ_JBHTIH010000003.1"/>
</dbReference>
<proteinExistence type="predicted"/>
<feature type="compositionally biased region" description="Low complexity" evidence="1">
    <location>
        <begin position="289"/>
        <end position="299"/>
    </location>
</feature>
<gene>
    <name evidence="2" type="ORF">ACFQZQ_07835</name>
</gene>
<dbReference type="EMBL" id="JBHTIH010000003">
    <property type="protein sequence ID" value="MFD0739185.1"/>
    <property type="molecule type" value="Genomic_DNA"/>
</dbReference>